<dbReference type="Gene3D" id="2.60.40.2610">
    <property type="entry name" value="Outer membrane usher protein FimD, plug domain"/>
    <property type="match status" value="1"/>
</dbReference>
<dbReference type="Gene3D" id="2.60.40.3110">
    <property type="match status" value="1"/>
</dbReference>
<feature type="compositionally biased region" description="Basic residues" evidence="1">
    <location>
        <begin position="1"/>
        <end position="12"/>
    </location>
</feature>
<dbReference type="Gene3D" id="2.60.40.2070">
    <property type="match status" value="1"/>
</dbReference>
<dbReference type="PANTHER" id="PTHR30451:SF5">
    <property type="entry name" value="SLR0019 PROTEIN"/>
    <property type="match status" value="1"/>
</dbReference>
<organism evidence="3 4">
    <name type="scientific">Burkholderia contaminans</name>
    <dbReference type="NCBI Taxonomy" id="488447"/>
    <lineage>
        <taxon>Bacteria</taxon>
        <taxon>Pseudomonadati</taxon>
        <taxon>Pseudomonadota</taxon>
        <taxon>Betaproteobacteria</taxon>
        <taxon>Burkholderiales</taxon>
        <taxon>Burkholderiaceae</taxon>
        <taxon>Burkholderia</taxon>
        <taxon>Burkholderia cepacia complex</taxon>
    </lineage>
</organism>
<evidence type="ECO:0000256" key="1">
    <source>
        <dbReference type="SAM" id="MobiDB-lite"/>
    </source>
</evidence>
<evidence type="ECO:0000259" key="2">
    <source>
        <dbReference type="Pfam" id="PF13953"/>
    </source>
</evidence>
<dbReference type="Pfam" id="PF00577">
    <property type="entry name" value="Usher"/>
    <property type="match status" value="2"/>
</dbReference>
<gene>
    <name evidence="3" type="ORF">LXE91_11245</name>
</gene>
<dbReference type="Proteomes" id="UP001220209">
    <property type="component" value="Chromosome 1"/>
</dbReference>
<evidence type="ECO:0000313" key="4">
    <source>
        <dbReference type="Proteomes" id="UP001220209"/>
    </source>
</evidence>
<dbReference type="AlphaFoldDB" id="A0ABD7Y2I0"/>
<feature type="domain" description="PapC-like C-terminal" evidence="2">
    <location>
        <begin position="735"/>
        <end position="792"/>
    </location>
</feature>
<sequence>MRSRPARSSRWSRRAESAGAPPGPSPSPHTGSVPADGRGAPRRSPRTAVAAVVAGGLFAFGCAHADEPSALVMTDSTHDVILEVSVNGENTTLLAHFRERDGHLSASGADLHTIGVATDRLGIADAATVDLDTIPGLRYRYDAARQSVELQMPDTLRRPYAIDSRALPPTQAASASRGLAINYDAYAQTLGDRQYSLYTDVRYFDPGGVFDTTGVATFYDGRRRYTRFDTSWSRSDPARPSTTQIGDTISGSLAWTRSVRLGGFQWRSNFALRPDLVTFPIPSLAGSAAVPSAVDLYINNVRQYTGNVPSGPFIIHDVPGITGAGQATVITRDALGRTVATSVPLYVDTRMLSAGLSSYSFEAGFLRRNYGLQSFDYDARPAVSGSLRRGISNALTVEGHAEATGGVVNAGVGGLLRLGYAGVVSGAVAGSAGRFPGTQVSAGYQLIEPRFSINAQTIRAFGRYGDLASRDGATVPAATDQATLALPFIHRQTLSLSYIGFRMPQGPSARIGTVSYTLGLGDLASLTVSAYRDFAQQGASGAFMSLNVGLGRNTSINTTVGRQRGQSNYTVDASRPPDYDGGWGWGVQAGGTGAVPYRQAQVRYLGHAGEVIAATQNIDRRTGASLDVSGALVFMDSSLLLSRRITDGFALVSTDGVAGIPVLHENRVIGTTDRAGHLLVPDLNAYQNNRIAIDAMKLPADARIARTSMTVVPQAQSGVFTHFGVSRYRAASVILHDDTGRALPAGARVHHAESGADTIVGYDGLTFIDGLKDDNHLAIDYGTQHCVAAFAFTAPGNGTLPTIGPVTCRTTP</sequence>
<dbReference type="PANTHER" id="PTHR30451">
    <property type="entry name" value="OUTER MEMBRANE USHER PROTEIN"/>
    <property type="match status" value="1"/>
</dbReference>
<feature type="region of interest" description="Disordered" evidence="1">
    <location>
        <begin position="1"/>
        <end position="46"/>
    </location>
</feature>
<dbReference type="EMBL" id="CP090640">
    <property type="protein sequence ID" value="WFN19171.1"/>
    <property type="molecule type" value="Genomic_DNA"/>
</dbReference>
<accession>A0ABD7Y2I0</accession>
<proteinExistence type="predicted"/>
<protein>
    <submittedName>
        <fullName evidence="3">Fimbria/pilus outer membrane usher protein</fullName>
    </submittedName>
</protein>
<dbReference type="InterPro" id="IPR043142">
    <property type="entry name" value="PapC-like_C_sf"/>
</dbReference>
<dbReference type="InterPro" id="IPR000015">
    <property type="entry name" value="Fimb_usher"/>
</dbReference>
<name>A0ABD7Y2I0_9BURK</name>
<dbReference type="InterPro" id="IPR042186">
    <property type="entry name" value="FimD_plug_dom"/>
</dbReference>
<reference evidence="3 4" key="1">
    <citation type="submission" date="2021-12" db="EMBL/GenBank/DDBJ databases">
        <title>Genomic and phenotypic characterization of three Burkholderia contaminans isolates recovered from different sources.</title>
        <authorList>
            <person name="Lopez De Volder A."/>
            <person name="Fan Y."/>
            <person name="Nunvar J."/>
            <person name="Herrera T."/>
            <person name="Timp W."/>
            <person name="Degrossi J."/>
        </authorList>
    </citation>
    <scope>NUCLEOTIDE SEQUENCE [LARGE SCALE GENOMIC DNA]</scope>
    <source>
        <strain evidence="3 4">LMG 23361</strain>
    </source>
</reference>
<dbReference type="InterPro" id="IPR025949">
    <property type="entry name" value="PapC-like_C"/>
</dbReference>
<evidence type="ECO:0000313" key="3">
    <source>
        <dbReference type="EMBL" id="WFN19171.1"/>
    </source>
</evidence>
<dbReference type="Pfam" id="PF13953">
    <property type="entry name" value="PapC_C"/>
    <property type="match status" value="1"/>
</dbReference>